<dbReference type="Proteomes" id="UP000695562">
    <property type="component" value="Unassembled WGS sequence"/>
</dbReference>
<dbReference type="SUPFAM" id="SSF48317">
    <property type="entry name" value="Acid phosphatase/Vanadium-dependent haloperoxidase"/>
    <property type="match status" value="1"/>
</dbReference>
<dbReference type="EMBL" id="AJWJ01000098">
    <property type="protein sequence ID" value="KAF2075491.1"/>
    <property type="molecule type" value="Genomic_DNA"/>
</dbReference>
<feature type="domain" description="DUF6851" evidence="3">
    <location>
        <begin position="59"/>
        <end position="198"/>
    </location>
</feature>
<keyword evidence="2" id="KW-0732">Signal</keyword>
<feature type="domain" description="Vanadium-dependent haloperoxidase NapH1-like second helical-bundle" evidence="4">
    <location>
        <begin position="308"/>
        <end position="482"/>
    </location>
</feature>
<feature type="chain" id="PRO_5035285889" description="Phosphoesterase" evidence="2">
    <location>
        <begin position="19"/>
        <end position="534"/>
    </location>
</feature>
<dbReference type="Gene3D" id="1.10.606.20">
    <property type="match status" value="1"/>
</dbReference>
<dbReference type="InterPro" id="IPR049283">
    <property type="entry name" value="DUF6851"/>
</dbReference>
<dbReference type="Pfam" id="PF22778">
    <property type="entry name" value="VCPO_2nd"/>
    <property type="match status" value="1"/>
</dbReference>
<accession>A0A8J4Q739</accession>
<evidence type="ECO:0000259" key="3">
    <source>
        <dbReference type="Pfam" id="PF21167"/>
    </source>
</evidence>
<dbReference type="Pfam" id="PF21167">
    <property type="entry name" value="DUF6851"/>
    <property type="match status" value="1"/>
</dbReference>
<evidence type="ECO:0000256" key="1">
    <source>
        <dbReference type="SAM" id="Phobius"/>
    </source>
</evidence>
<gene>
    <name evidence="5" type="ORF">CYY_003227</name>
</gene>
<dbReference type="PANTHER" id="PTHR34599">
    <property type="entry name" value="PEROXIDASE-RELATED"/>
    <property type="match status" value="1"/>
</dbReference>
<reference evidence="5" key="1">
    <citation type="submission" date="2020-01" db="EMBL/GenBank/DDBJ databases">
        <title>Development of genomics and gene disruption for Polysphondylium violaceum indicates a role for the polyketide synthase stlB in stalk morphogenesis.</title>
        <authorList>
            <person name="Narita B."/>
            <person name="Kawabe Y."/>
            <person name="Kin K."/>
            <person name="Saito T."/>
            <person name="Gibbs R."/>
            <person name="Kuspa A."/>
            <person name="Muzny D."/>
            <person name="Queller D."/>
            <person name="Richards S."/>
            <person name="Strassman J."/>
            <person name="Sucgang R."/>
            <person name="Worley K."/>
            <person name="Schaap P."/>
        </authorList>
    </citation>
    <scope>NUCLEOTIDE SEQUENCE</scope>
    <source>
        <strain evidence="5">QSvi11</strain>
    </source>
</reference>
<keyword evidence="6" id="KW-1185">Reference proteome</keyword>
<name>A0A8J4Q739_9MYCE</name>
<dbReference type="OrthoDB" id="9997027at2759"/>
<evidence type="ECO:0008006" key="7">
    <source>
        <dbReference type="Google" id="ProtNLM"/>
    </source>
</evidence>
<evidence type="ECO:0000256" key="2">
    <source>
        <dbReference type="SAM" id="SignalP"/>
    </source>
</evidence>
<keyword evidence="1" id="KW-0472">Membrane</keyword>
<sequence length="534" mass="59813">MKLHVILIFLCLCVTSHSFIYDLSDYPGANIVITWNNQLLKAIHSASPPPTIVSRSLAMVHTAIYDAWSFYNPPHHGVFLVNNVSDITDNYQPNYKDVEKAISFAAYRVIVDLFPLSKDQLDSKMTSYSYDINDKSIDLSQASGVGNMAAIKLFEFRHTDGSNQKGEFTGKNYTDYTNYGPRNDPQPAIPRYIDNWQPLRVPLKTGNTSTQNFATPHWSMVKPFGMKVGSQLRPTTPPPYSSGPSLEQLKKSAYELINITAHMTDEIKAISEYWADGPESVLPPGHWNLFAQWVSQRDQHDIAKDVKLFFMLGNAVMDAGISCWDTKRFYDNARPATMIPYLFNGTKITGWNGVCKENVTFDLANWYPYQNIYVYSPPFSDYTSGHSTFSEASAEILRRFTGSDQFGASITVAKGSSTFETSCGYPVPSTDVFLQWPTFTDASLQAGYSRRLGGIHYDFSDTAGREVGSKVADLVWKKAQIYFSGRNPALIDDDLDGVNTDDLDNSGGVLNISHSFYFILFISSVLVVLVKNKF</sequence>
<dbReference type="AlphaFoldDB" id="A0A8J4Q739"/>
<dbReference type="CDD" id="cd03398">
    <property type="entry name" value="PAP2_haloperoxidase"/>
    <property type="match status" value="1"/>
</dbReference>
<dbReference type="InterPro" id="IPR036938">
    <property type="entry name" value="PAP2/HPO_sf"/>
</dbReference>
<evidence type="ECO:0000313" key="5">
    <source>
        <dbReference type="EMBL" id="KAF2075491.1"/>
    </source>
</evidence>
<keyword evidence="1" id="KW-1133">Transmembrane helix</keyword>
<dbReference type="InterPro" id="IPR052559">
    <property type="entry name" value="V-haloperoxidase"/>
</dbReference>
<dbReference type="InterPro" id="IPR055161">
    <property type="entry name" value="NapH1-like_2nd"/>
</dbReference>
<proteinExistence type="predicted"/>
<protein>
    <recommendedName>
        <fullName evidence="7">Phosphoesterase</fullName>
    </recommendedName>
</protein>
<organism evidence="5 6">
    <name type="scientific">Polysphondylium violaceum</name>
    <dbReference type="NCBI Taxonomy" id="133409"/>
    <lineage>
        <taxon>Eukaryota</taxon>
        <taxon>Amoebozoa</taxon>
        <taxon>Evosea</taxon>
        <taxon>Eumycetozoa</taxon>
        <taxon>Dictyostelia</taxon>
        <taxon>Dictyosteliales</taxon>
        <taxon>Dictyosteliaceae</taxon>
        <taxon>Polysphondylium</taxon>
    </lineage>
</organism>
<evidence type="ECO:0000259" key="4">
    <source>
        <dbReference type="Pfam" id="PF22778"/>
    </source>
</evidence>
<keyword evidence="1" id="KW-0812">Transmembrane</keyword>
<comment type="caution">
    <text evidence="5">The sequence shown here is derived from an EMBL/GenBank/DDBJ whole genome shotgun (WGS) entry which is preliminary data.</text>
</comment>
<feature type="signal peptide" evidence="2">
    <location>
        <begin position="1"/>
        <end position="18"/>
    </location>
</feature>
<dbReference type="PANTHER" id="PTHR34599:SF2">
    <property type="entry name" value="TRAF-TYPE DOMAIN-CONTAINING PROTEIN"/>
    <property type="match status" value="1"/>
</dbReference>
<feature type="transmembrane region" description="Helical" evidence="1">
    <location>
        <begin position="512"/>
        <end position="530"/>
    </location>
</feature>
<evidence type="ECO:0000313" key="6">
    <source>
        <dbReference type="Proteomes" id="UP000695562"/>
    </source>
</evidence>